<comment type="caution">
    <text evidence="2">The sequence shown here is derived from an EMBL/GenBank/DDBJ whole genome shotgun (WGS) entry which is preliminary data.</text>
</comment>
<dbReference type="Proteomes" id="UP000284379">
    <property type="component" value="Unassembled WGS sequence"/>
</dbReference>
<keyword evidence="1" id="KW-0732">Signal</keyword>
<accession>A0A413VIH0</accession>
<name>A0A413VIH0_9BACE</name>
<evidence type="ECO:0000313" key="2">
    <source>
        <dbReference type="EMBL" id="RHB33374.1"/>
    </source>
</evidence>
<evidence type="ECO:0000313" key="3">
    <source>
        <dbReference type="Proteomes" id="UP000284379"/>
    </source>
</evidence>
<reference evidence="2 3" key="1">
    <citation type="submission" date="2018-08" db="EMBL/GenBank/DDBJ databases">
        <title>A genome reference for cultivated species of the human gut microbiota.</title>
        <authorList>
            <person name="Zou Y."/>
            <person name="Xue W."/>
            <person name="Luo G."/>
        </authorList>
    </citation>
    <scope>NUCLEOTIDE SEQUENCE [LARGE SCALE GENOMIC DNA]</scope>
    <source>
        <strain evidence="2 3">AM40-30BH</strain>
    </source>
</reference>
<dbReference type="InterPro" id="IPR021958">
    <property type="entry name" value="DUF3575"/>
</dbReference>
<dbReference type="Pfam" id="PF12099">
    <property type="entry name" value="DUF3575"/>
    <property type="match status" value="1"/>
</dbReference>
<dbReference type="AlphaFoldDB" id="A0A413VIH0"/>
<feature type="signal peptide" evidence="1">
    <location>
        <begin position="1"/>
        <end position="24"/>
    </location>
</feature>
<feature type="chain" id="PRO_5019007331" evidence="1">
    <location>
        <begin position="25"/>
        <end position="188"/>
    </location>
</feature>
<evidence type="ECO:0000256" key="1">
    <source>
        <dbReference type="SAM" id="SignalP"/>
    </source>
</evidence>
<organism evidence="2 3">
    <name type="scientific">Bacteroides nordii</name>
    <dbReference type="NCBI Taxonomy" id="291645"/>
    <lineage>
        <taxon>Bacteria</taxon>
        <taxon>Pseudomonadati</taxon>
        <taxon>Bacteroidota</taxon>
        <taxon>Bacteroidia</taxon>
        <taxon>Bacteroidales</taxon>
        <taxon>Bacteroidaceae</taxon>
        <taxon>Bacteroides</taxon>
    </lineage>
</organism>
<gene>
    <name evidence="2" type="ORF">DW888_16085</name>
</gene>
<proteinExistence type="predicted"/>
<dbReference type="EMBL" id="QSGO01000016">
    <property type="protein sequence ID" value="RHB33374.1"/>
    <property type="molecule type" value="Genomic_DNA"/>
</dbReference>
<protein>
    <submittedName>
        <fullName evidence="2">DUF3575 domain-containing protein</fullName>
    </submittedName>
</protein>
<sequence>MKKKLLIRLIALLAVFTYVTKADAQQWAVGTNGLYWLTGTPNVGIEYGFHKNMSVTLSGNYNPFTYKDNRKMKHWLAQLEYRYWLSETFKGHFLGVHAMAGDYNFGNLPFGSMKDYRYEGSLYGGGFSYGYQWIVSNRVNIGADIGLGYWSMDYNKYYCQTCGERINHYRSNYFGPTKIAVSVIYLLK</sequence>